<feature type="transmembrane region" description="Helical" evidence="1">
    <location>
        <begin position="156"/>
        <end position="175"/>
    </location>
</feature>
<dbReference type="EMBL" id="CP042430">
    <property type="protein sequence ID" value="QEC49560.1"/>
    <property type="molecule type" value="Genomic_DNA"/>
</dbReference>
<reference evidence="2 3" key="1">
    <citation type="journal article" date="2018" name="J. Microbiol.">
        <title>Baekduia soli gen. nov., sp. nov., a novel bacterium isolated from the soil of Baekdu Mountain and proposal of a novel family name, Baekduiaceae fam. nov.</title>
        <authorList>
            <person name="An D.S."/>
            <person name="Siddiqi M.Z."/>
            <person name="Kim K.H."/>
            <person name="Yu H.S."/>
            <person name="Im W.T."/>
        </authorList>
    </citation>
    <scope>NUCLEOTIDE SEQUENCE [LARGE SCALE GENOMIC DNA]</scope>
    <source>
        <strain evidence="2 3">BR7-21</strain>
    </source>
</reference>
<dbReference type="InterPro" id="IPR025495">
    <property type="entry name" value="DUF4386"/>
</dbReference>
<feature type="transmembrane region" description="Helical" evidence="1">
    <location>
        <begin position="118"/>
        <end position="136"/>
    </location>
</feature>
<dbReference type="AlphaFoldDB" id="A0A5B8U962"/>
<dbReference type="KEGG" id="bsol:FSW04_19615"/>
<evidence type="ECO:0000313" key="3">
    <source>
        <dbReference type="Proteomes" id="UP000321805"/>
    </source>
</evidence>
<organism evidence="2 3">
    <name type="scientific">Baekduia soli</name>
    <dbReference type="NCBI Taxonomy" id="496014"/>
    <lineage>
        <taxon>Bacteria</taxon>
        <taxon>Bacillati</taxon>
        <taxon>Actinomycetota</taxon>
        <taxon>Thermoleophilia</taxon>
        <taxon>Solirubrobacterales</taxon>
        <taxon>Baekduiaceae</taxon>
        <taxon>Baekduia</taxon>
    </lineage>
</organism>
<feature type="transmembrane region" description="Helical" evidence="1">
    <location>
        <begin position="33"/>
        <end position="52"/>
    </location>
</feature>
<dbReference type="OrthoDB" id="1176146at2"/>
<feature type="transmembrane region" description="Helical" evidence="1">
    <location>
        <begin position="187"/>
        <end position="206"/>
    </location>
</feature>
<dbReference type="Proteomes" id="UP000321805">
    <property type="component" value="Chromosome"/>
</dbReference>
<protein>
    <submittedName>
        <fullName evidence="2">DUF4386 domain-containing protein</fullName>
    </submittedName>
</protein>
<evidence type="ECO:0000313" key="2">
    <source>
        <dbReference type="EMBL" id="QEC49560.1"/>
    </source>
</evidence>
<keyword evidence="3" id="KW-1185">Reference proteome</keyword>
<feature type="transmembrane region" description="Helical" evidence="1">
    <location>
        <begin position="218"/>
        <end position="239"/>
    </location>
</feature>
<name>A0A5B8U962_9ACTN</name>
<dbReference type="Pfam" id="PF14329">
    <property type="entry name" value="DUF4386"/>
    <property type="match status" value="1"/>
</dbReference>
<gene>
    <name evidence="2" type="ORF">FSW04_19615</name>
</gene>
<keyword evidence="1" id="KW-0472">Membrane</keyword>
<keyword evidence="1" id="KW-0812">Transmembrane</keyword>
<proteinExistence type="predicted"/>
<evidence type="ECO:0000256" key="1">
    <source>
        <dbReference type="SAM" id="Phobius"/>
    </source>
</evidence>
<feature type="transmembrane region" description="Helical" evidence="1">
    <location>
        <begin position="72"/>
        <end position="97"/>
    </location>
</feature>
<accession>A0A5B8U962</accession>
<sequence>MVASSGPVSWESARRPHREKEYKVSLDQKRARAFGILYLLTFVTSIVGLLLYETVLQHPTSYIAGAGHDTQVLLGALLELLLIIANIGTAVVIFPILRRQNEELSLGYVTARLFESTFILVGIVAMVAIVTLRQQVAGADEGTLAYTLAGIKDWTFLLGPGWVVGWGNGLLLGYLMYRSELVPRQACWLGLIGGPLLIVSGTAVMFTGNDPSSGLHALQSVMTIPEILWELFLGIYCTFRGFRPSSPILREDARKDGLPTGPVPAVPAPA</sequence>
<keyword evidence="1" id="KW-1133">Transmembrane helix</keyword>